<protein>
    <submittedName>
        <fullName evidence="2">Uncharacterized protein</fullName>
    </submittedName>
</protein>
<accession>A0A930VQM1</accession>
<feature type="non-terminal residue" evidence="2">
    <location>
        <position position="1"/>
    </location>
</feature>
<evidence type="ECO:0000256" key="1">
    <source>
        <dbReference type="SAM" id="MobiDB-lite"/>
    </source>
</evidence>
<keyword evidence="3" id="KW-1185">Reference proteome</keyword>
<name>A0A930VQM1_9ACTN</name>
<evidence type="ECO:0000313" key="2">
    <source>
        <dbReference type="EMBL" id="MBF4768160.1"/>
    </source>
</evidence>
<evidence type="ECO:0000313" key="3">
    <source>
        <dbReference type="Proteomes" id="UP000660668"/>
    </source>
</evidence>
<gene>
    <name evidence="2" type="ORF">ISU10_10305</name>
</gene>
<sequence>GHWRYLILTPGSYLWTSPHGYHYLRDHTGTTDVSTDKQRRRHPRRHPPPAA</sequence>
<feature type="compositionally biased region" description="Basic and acidic residues" evidence="1">
    <location>
        <begin position="26"/>
        <end position="37"/>
    </location>
</feature>
<feature type="region of interest" description="Disordered" evidence="1">
    <location>
        <begin position="26"/>
        <end position="51"/>
    </location>
</feature>
<reference evidence="2" key="1">
    <citation type="submission" date="2020-11" db="EMBL/GenBank/DDBJ databases">
        <title>Nocardioides cynanchi sp. nov., isolated from soil of rhizosphere of Cynanchum wilfordii.</title>
        <authorList>
            <person name="Lee J.-S."/>
            <person name="Suh M.K."/>
            <person name="Kim J.-S."/>
        </authorList>
    </citation>
    <scope>NUCLEOTIDE SEQUENCE</scope>
    <source>
        <strain evidence="2">KCTC 19276</strain>
    </source>
</reference>
<feature type="compositionally biased region" description="Basic residues" evidence="1">
    <location>
        <begin position="38"/>
        <end position="51"/>
    </location>
</feature>
<dbReference type="Proteomes" id="UP000660668">
    <property type="component" value="Unassembled WGS sequence"/>
</dbReference>
<dbReference type="EMBL" id="JADKPO010000011">
    <property type="protein sequence ID" value="MBF4768160.1"/>
    <property type="molecule type" value="Genomic_DNA"/>
</dbReference>
<organism evidence="2 3">
    <name type="scientific">Nocardioides agariphilus</name>
    <dbReference type="NCBI Taxonomy" id="433664"/>
    <lineage>
        <taxon>Bacteria</taxon>
        <taxon>Bacillati</taxon>
        <taxon>Actinomycetota</taxon>
        <taxon>Actinomycetes</taxon>
        <taxon>Propionibacteriales</taxon>
        <taxon>Nocardioidaceae</taxon>
        <taxon>Nocardioides</taxon>
    </lineage>
</organism>
<dbReference type="AlphaFoldDB" id="A0A930VQM1"/>
<proteinExistence type="predicted"/>
<comment type="caution">
    <text evidence="2">The sequence shown here is derived from an EMBL/GenBank/DDBJ whole genome shotgun (WGS) entry which is preliminary data.</text>
</comment>